<dbReference type="Pfam" id="PF04978">
    <property type="entry name" value="MST"/>
    <property type="match status" value="1"/>
</dbReference>
<sequence length="167" mass="18873">MDLEKRILLRFLDAQRDRVPVILDGLPAAALRRPVLPSGWSCLDLVHHLALEERLWLRGIVGGQPVALPESADDDRAEWRVDAAATPEEVLGLYRDEIARANAVLEAVSLDAPPRRLFSRWPDWHIRDVRWVVLHLIEETARHLGHLDVARELLDGRTGLAQDRTGA</sequence>
<protein>
    <submittedName>
        <fullName evidence="1">DinB family protein</fullName>
    </submittedName>
</protein>
<dbReference type="SUPFAM" id="SSF109854">
    <property type="entry name" value="DinB/YfiT-like putative metalloenzymes"/>
    <property type="match status" value="1"/>
</dbReference>
<dbReference type="Proteomes" id="UP001501570">
    <property type="component" value="Unassembled WGS sequence"/>
</dbReference>
<dbReference type="Gene3D" id="1.20.120.450">
    <property type="entry name" value="dinb family like domain"/>
    <property type="match status" value="1"/>
</dbReference>
<proteinExistence type="predicted"/>
<evidence type="ECO:0000313" key="1">
    <source>
        <dbReference type="EMBL" id="GAA5199261.1"/>
    </source>
</evidence>
<dbReference type="EMBL" id="BAABJQ010000036">
    <property type="protein sequence ID" value="GAA5199261.1"/>
    <property type="molecule type" value="Genomic_DNA"/>
</dbReference>
<reference evidence="2" key="1">
    <citation type="journal article" date="2019" name="Int. J. Syst. Evol. Microbiol.">
        <title>The Global Catalogue of Microorganisms (GCM) 10K type strain sequencing project: providing services to taxonomists for standard genome sequencing and annotation.</title>
        <authorList>
            <consortium name="The Broad Institute Genomics Platform"/>
            <consortium name="The Broad Institute Genome Sequencing Center for Infectious Disease"/>
            <person name="Wu L."/>
            <person name="Ma J."/>
        </authorList>
    </citation>
    <scope>NUCLEOTIDE SEQUENCE [LARGE SCALE GENOMIC DNA]</scope>
    <source>
        <strain evidence="2">JCM 18304</strain>
    </source>
</reference>
<organism evidence="1 2">
    <name type="scientific">Rugosimonospora acidiphila</name>
    <dbReference type="NCBI Taxonomy" id="556531"/>
    <lineage>
        <taxon>Bacteria</taxon>
        <taxon>Bacillati</taxon>
        <taxon>Actinomycetota</taxon>
        <taxon>Actinomycetes</taxon>
        <taxon>Micromonosporales</taxon>
        <taxon>Micromonosporaceae</taxon>
        <taxon>Rugosimonospora</taxon>
    </lineage>
</organism>
<dbReference type="RefSeq" id="WP_345637914.1">
    <property type="nucleotide sequence ID" value="NZ_BAABJQ010000036.1"/>
</dbReference>
<dbReference type="InterPro" id="IPR034660">
    <property type="entry name" value="DinB/YfiT-like"/>
</dbReference>
<name>A0ABP9SQG1_9ACTN</name>
<accession>A0ABP9SQG1</accession>
<dbReference type="InterPro" id="IPR007061">
    <property type="entry name" value="MST-like"/>
</dbReference>
<gene>
    <name evidence="1" type="ORF">GCM10023322_74530</name>
</gene>
<evidence type="ECO:0000313" key="2">
    <source>
        <dbReference type="Proteomes" id="UP001501570"/>
    </source>
</evidence>
<comment type="caution">
    <text evidence="1">The sequence shown here is derived from an EMBL/GenBank/DDBJ whole genome shotgun (WGS) entry which is preliminary data.</text>
</comment>
<keyword evidence="2" id="KW-1185">Reference proteome</keyword>